<evidence type="ECO:0000259" key="2">
    <source>
        <dbReference type="Pfam" id="PF01345"/>
    </source>
</evidence>
<evidence type="ECO:0000313" key="3">
    <source>
        <dbReference type="EMBL" id="MFC4034404.1"/>
    </source>
</evidence>
<keyword evidence="1" id="KW-0732">Signal</keyword>
<sequence length="164" mass="16491">MTHDRHHRALATCASALLLAAGTLALPAAAHADTPTADAAVTLTATPHFALLTPSIVYTVTVTDNGPDALSSARVTTAVSDVLTPASGGVCTTNPGSAVCPFGPIASGTSQSRTFTLPVNPVTLALTLRATATVTAASADDPDTTNNTQTVDCTYLTALDVRCS</sequence>
<accession>A0ABV8HU41</accession>
<dbReference type="InterPro" id="IPR001434">
    <property type="entry name" value="OmcB-like_DUF11"/>
</dbReference>
<feature type="chain" id="PRO_5046949434" description="DUF11 domain-containing protein" evidence="1">
    <location>
        <begin position="33"/>
        <end position="164"/>
    </location>
</feature>
<feature type="domain" description="DUF11" evidence="2">
    <location>
        <begin position="39"/>
        <end position="151"/>
    </location>
</feature>
<name>A0ABV8HU41_9ACTN</name>
<comment type="caution">
    <text evidence="3">The sequence shown here is derived from an EMBL/GenBank/DDBJ whole genome shotgun (WGS) entry which is preliminary data.</text>
</comment>
<dbReference type="Proteomes" id="UP001595765">
    <property type="component" value="Unassembled WGS sequence"/>
</dbReference>
<organism evidence="3 4">
    <name type="scientific">Streptomyces polygonati</name>
    <dbReference type="NCBI Taxonomy" id="1617087"/>
    <lineage>
        <taxon>Bacteria</taxon>
        <taxon>Bacillati</taxon>
        <taxon>Actinomycetota</taxon>
        <taxon>Actinomycetes</taxon>
        <taxon>Kitasatosporales</taxon>
        <taxon>Streptomycetaceae</taxon>
        <taxon>Streptomyces</taxon>
    </lineage>
</organism>
<dbReference type="Pfam" id="PF01345">
    <property type="entry name" value="DUF11"/>
    <property type="match status" value="1"/>
</dbReference>
<protein>
    <recommendedName>
        <fullName evidence="2">DUF11 domain-containing protein</fullName>
    </recommendedName>
</protein>
<feature type="signal peptide" evidence="1">
    <location>
        <begin position="1"/>
        <end position="32"/>
    </location>
</feature>
<dbReference type="InterPro" id="IPR013783">
    <property type="entry name" value="Ig-like_fold"/>
</dbReference>
<dbReference type="Gene3D" id="2.60.40.10">
    <property type="entry name" value="Immunoglobulins"/>
    <property type="match status" value="1"/>
</dbReference>
<evidence type="ECO:0000256" key="1">
    <source>
        <dbReference type="SAM" id="SignalP"/>
    </source>
</evidence>
<proteinExistence type="predicted"/>
<dbReference type="EMBL" id="JBHSBB010000014">
    <property type="protein sequence ID" value="MFC4034404.1"/>
    <property type="molecule type" value="Genomic_DNA"/>
</dbReference>
<evidence type="ECO:0000313" key="4">
    <source>
        <dbReference type="Proteomes" id="UP001595765"/>
    </source>
</evidence>
<reference evidence="4" key="1">
    <citation type="journal article" date="2019" name="Int. J. Syst. Evol. Microbiol.">
        <title>The Global Catalogue of Microorganisms (GCM) 10K type strain sequencing project: providing services to taxonomists for standard genome sequencing and annotation.</title>
        <authorList>
            <consortium name="The Broad Institute Genomics Platform"/>
            <consortium name="The Broad Institute Genome Sequencing Center for Infectious Disease"/>
            <person name="Wu L."/>
            <person name="Ma J."/>
        </authorList>
    </citation>
    <scope>NUCLEOTIDE SEQUENCE [LARGE SCALE GENOMIC DNA]</scope>
    <source>
        <strain evidence="4">CGMCC 4.7237</strain>
    </source>
</reference>
<dbReference type="RefSeq" id="WP_386432462.1">
    <property type="nucleotide sequence ID" value="NZ_JBHSBB010000014.1"/>
</dbReference>
<keyword evidence="4" id="KW-1185">Reference proteome</keyword>
<gene>
    <name evidence="3" type="ORF">ACFO3J_23420</name>
</gene>